<name>M0MBQ5_9EURY</name>
<feature type="active site" description="Proton acceptor" evidence="13">
    <location>
        <position position="169"/>
    </location>
</feature>
<keyword evidence="6 13" id="KW-0418">Kinase</keyword>
<comment type="similarity">
    <text evidence="13">Belongs to the NAD kinase family.</text>
</comment>
<sequence>MTSTIETTSIDSTDCRDPPSAQRCGVVTERYFDVVEATTTDTRRNDHEGNILCASSVGYRSEVAIRTIRCVFIGAHSGGHVARCVTHGPWCASSGIAATPPGERMNGRRLATTERLIVIHSPDSDGPLERVRDVADDHDIEMAAVPVGDPIADVVDRTKETFGVTLGGDGTFFEGVRAFAPREIPFIGVNTGTLAFLATVSPADIEPALEEALQGHATVNERQQLQVTADGIDSTGINDVMIEPVPPENAFDRKITRLEVFVDGEYVGEYDGSGVAVATPTGSTGVSLSAGGPVHFPKNNGSLQVIPLHTHRMGVRPLVVDATSEIEIVSMSAANLLVDGGRAQTQLDADDVVTVSGADATAKIVTTSYDDDFFTSVSEKLGWSVREDRDDRGSHELVADRDTGAIEGADLLTRAQRVAEEAARSVGEPLRELHGETESVEHKSDAADVVTEADYKSEKLITTIIDNEFPGHGIYSEESVAKEADGEYTWLLDPLDGTGNFANGNPNYAVSIALVENGEPVVGVVYAPETDELFSATVDGEARRNGEPIAPTDRDRLEESVLLSGYDPDGSFLSHCYHETRGVRRLGAAALNLCYLASGSADAVWEYDTYPWDVAAGVVIARAAGATVTNRDGSPYTLDFDHDARNDLLGTNGSLHSSLVGHLEGLDAAVPASGD</sequence>
<evidence type="ECO:0000256" key="7">
    <source>
        <dbReference type="ARBA" id="ARBA00022801"/>
    </source>
</evidence>
<dbReference type="InterPro" id="IPR020583">
    <property type="entry name" value="Inositol_monoP_metal-BS"/>
</dbReference>
<dbReference type="InterPro" id="IPR020550">
    <property type="entry name" value="Inositol_monophosphatase_CS"/>
</dbReference>
<dbReference type="GO" id="GO:0006020">
    <property type="term" value="P:inositol metabolic process"/>
    <property type="evidence" value="ECO:0007669"/>
    <property type="project" value="TreeGrafter"/>
</dbReference>
<dbReference type="SUPFAM" id="SSF111331">
    <property type="entry name" value="NAD kinase/diacylglycerol kinase-like"/>
    <property type="match status" value="1"/>
</dbReference>
<dbReference type="AlphaFoldDB" id="M0MBQ5"/>
<dbReference type="FunFam" id="3.40.190.80:FF:000020">
    <property type="entry name" value="Fructose-1,6-bisphosphatase/inositol-1-monophosphatase"/>
    <property type="match status" value="1"/>
</dbReference>
<dbReference type="InterPro" id="IPR000760">
    <property type="entry name" value="Inositol_monophosphatase-like"/>
</dbReference>
<dbReference type="CDD" id="cd01639">
    <property type="entry name" value="IMPase"/>
    <property type="match status" value="1"/>
</dbReference>
<evidence type="ECO:0000256" key="3">
    <source>
        <dbReference type="ARBA" id="ARBA00001946"/>
    </source>
</evidence>
<dbReference type="EMBL" id="AOMD01000030">
    <property type="protein sequence ID" value="EMA43181.1"/>
    <property type="molecule type" value="Genomic_DNA"/>
</dbReference>
<feature type="binding site" evidence="14">
    <location>
        <position position="477"/>
    </location>
    <ligand>
        <name>Mg(2+)</name>
        <dbReference type="ChEBI" id="CHEBI:18420"/>
        <label>1</label>
        <note>catalytic</note>
    </ligand>
</feature>
<dbReference type="GO" id="GO:0008934">
    <property type="term" value="F:inositol monophosphate 1-phosphatase activity"/>
    <property type="evidence" value="ECO:0007669"/>
    <property type="project" value="InterPro"/>
</dbReference>
<dbReference type="InParanoid" id="M0MBQ5"/>
<dbReference type="Pfam" id="PF20143">
    <property type="entry name" value="NAD_kinase_C"/>
    <property type="match status" value="1"/>
</dbReference>
<keyword evidence="10 13" id="KW-0520">NAD</keyword>
<evidence type="ECO:0000256" key="6">
    <source>
        <dbReference type="ARBA" id="ARBA00022777"/>
    </source>
</evidence>
<keyword evidence="7" id="KW-0378">Hydrolase</keyword>
<feature type="binding site" evidence="13">
    <location>
        <position position="254"/>
    </location>
    <ligand>
        <name>NAD(+)</name>
        <dbReference type="ChEBI" id="CHEBI:57540"/>
    </ligand>
</feature>
<dbReference type="Gene3D" id="3.30.540.10">
    <property type="entry name" value="Fructose-1,6-Bisphosphatase, subunit A, domain 1"/>
    <property type="match status" value="1"/>
</dbReference>
<keyword evidence="8 14" id="KW-0460">Magnesium</keyword>
<dbReference type="GO" id="GO:0003951">
    <property type="term" value="F:NAD+ kinase activity"/>
    <property type="evidence" value="ECO:0007669"/>
    <property type="project" value="UniProtKB-UniRule"/>
</dbReference>
<evidence type="ECO:0000256" key="8">
    <source>
        <dbReference type="ARBA" id="ARBA00022842"/>
    </source>
</evidence>
<feature type="binding site" evidence="13">
    <location>
        <begin position="238"/>
        <end position="239"/>
    </location>
    <ligand>
        <name>NAD(+)</name>
        <dbReference type="ChEBI" id="CHEBI:57540"/>
    </ligand>
</feature>
<dbReference type="FunFam" id="3.30.540.10:FF:000003">
    <property type="entry name" value="Inositol-1-monophosphatase"/>
    <property type="match status" value="1"/>
</dbReference>
<feature type="binding site" evidence="14">
    <location>
        <position position="493"/>
    </location>
    <ligand>
        <name>Mg(2+)</name>
        <dbReference type="ChEBI" id="CHEBI:18420"/>
        <label>1</label>
        <note>catalytic</note>
    </ligand>
</feature>
<dbReference type="GO" id="GO:0042132">
    <property type="term" value="F:fructose 1,6-bisphosphate 1-phosphatase activity"/>
    <property type="evidence" value="ECO:0007669"/>
    <property type="project" value="UniProtKB-EC"/>
</dbReference>
<dbReference type="InterPro" id="IPR017437">
    <property type="entry name" value="ATP-NAD_kinase_PpnK-typ_C"/>
</dbReference>
<protein>
    <recommendedName>
        <fullName evidence="13">NAD kinase</fullName>
        <ecNumber evidence="13">2.7.1.23</ecNumber>
    </recommendedName>
    <alternativeName>
        <fullName evidence="13">ATP-dependent NAD kinase</fullName>
    </alternativeName>
</protein>
<comment type="subcellular location">
    <subcellularLocation>
        <location evidence="13">Cytoplasm</location>
    </subcellularLocation>
</comment>
<dbReference type="InterPro" id="IPR017438">
    <property type="entry name" value="ATP-NAD_kinase_N"/>
</dbReference>
<evidence type="ECO:0000256" key="13">
    <source>
        <dbReference type="HAMAP-Rule" id="MF_00361"/>
    </source>
</evidence>
<dbReference type="HAMAP" id="MF_00361">
    <property type="entry name" value="NAD_kinase"/>
    <property type="match status" value="1"/>
</dbReference>
<dbReference type="InterPro" id="IPR033942">
    <property type="entry name" value="IMPase"/>
</dbReference>
<evidence type="ECO:0000313" key="16">
    <source>
        <dbReference type="EMBL" id="EMA43181.1"/>
    </source>
</evidence>
<organism evidence="16 17">
    <name type="scientific">Halococcus saccharolyticus DSM 5350</name>
    <dbReference type="NCBI Taxonomy" id="1227455"/>
    <lineage>
        <taxon>Archaea</taxon>
        <taxon>Methanobacteriati</taxon>
        <taxon>Methanobacteriota</taxon>
        <taxon>Stenosarchaea group</taxon>
        <taxon>Halobacteria</taxon>
        <taxon>Halobacteriales</taxon>
        <taxon>Halococcaceae</taxon>
        <taxon>Halococcus</taxon>
    </lineage>
</organism>
<dbReference type="PANTHER" id="PTHR20854:SF4">
    <property type="entry name" value="INOSITOL-1-MONOPHOSPHATASE-RELATED"/>
    <property type="match status" value="1"/>
</dbReference>
<dbReference type="PANTHER" id="PTHR20854">
    <property type="entry name" value="INOSITOL MONOPHOSPHATASE"/>
    <property type="match status" value="1"/>
</dbReference>
<dbReference type="Gene3D" id="2.60.200.30">
    <property type="entry name" value="Probable inorganic polyphosphate/atp-NAD kinase, domain 2"/>
    <property type="match status" value="1"/>
</dbReference>
<dbReference type="Pfam" id="PF00459">
    <property type="entry name" value="Inositol_P"/>
    <property type="match status" value="1"/>
</dbReference>
<comment type="cofactor">
    <cofactor evidence="3 14">
        <name>Mg(2+)</name>
        <dbReference type="ChEBI" id="CHEBI:18420"/>
    </cofactor>
</comment>
<feature type="binding site" evidence="13">
    <location>
        <begin position="169"/>
        <end position="170"/>
    </location>
    <ligand>
        <name>NAD(+)</name>
        <dbReference type="ChEBI" id="CHEBI:57540"/>
    </ligand>
</feature>
<evidence type="ECO:0000313" key="17">
    <source>
        <dbReference type="Proteomes" id="UP000011669"/>
    </source>
</evidence>
<comment type="function">
    <text evidence="13">Involved in the regulation of the intracellular balance of NAD and NADP, and is a key enzyme in the biosynthesis of NADP. Catalyzes specifically the phosphorylation on 2'-hydroxyl of the adenosine moiety of NAD to yield NADP.</text>
</comment>
<dbReference type="PROSITE" id="PS00629">
    <property type="entry name" value="IMP_1"/>
    <property type="match status" value="1"/>
</dbReference>
<keyword evidence="5 14" id="KW-0479">Metal-binding</keyword>
<evidence type="ECO:0000256" key="12">
    <source>
        <dbReference type="ARBA" id="ARBA00038103"/>
    </source>
</evidence>
<dbReference type="GO" id="GO:0019674">
    <property type="term" value="P:NAD+ metabolic process"/>
    <property type="evidence" value="ECO:0007669"/>
    <property type="project" value="InterPro"/>
</dbReference>
<gene>
    <name evidence="13" type="primary">nadK</name>
    <name evidence="16" type="ORF">C449_14422</name>
</gene>
<dbReference type="InterPro" id="IPR016064">
    <property type="entry name" value="NAD/diacylglycerol_kinase_sf"/>
</dbReference>
<comment type="catalytic activity">
    <reaction evidence="2">
        <text>beta-D-fructose 1,6-bisphosphate + H2O = beta-D-fructose 6-phosphate + phosphate</text>
        <dbReference type="Rhea" id="RHEA:11064"/>
        <dbReference type="ChEBI" id="CHEBI:15377"/>
        <dbReference type="ChEBI" id="CHEBI:32966"/>
        <dbReference type="ChEBI" id="CHEBI:43474"/>
        <dbReference type="ChEBI" id="CHEBI:57634"/>
        <dbReference type="EC" id="3.1.3.11"/>
    </reaction>
</comment>
<dbReference type="GO" id="GO:0005737">
    <property type="term" value="C:cytoplasm"/>
    <property type="evidence" value="ECO:0007669"/>
    <property type="project" value="UniProtKB-SubCell"/>
</dbReference>
<comment type="similarity">
    <text evidence="12">Belongs to the inositol monophosphatase superfamily. FBPase class 4 family.</text>
</comment>
<reference evidence="16 17" key="1">
    <citation type="journal article" date="2014" name="PLoS Genet.">
        <title>Phylogenetically driven sequencing of extremely halophilic archaea reveals strategies for static and dynamic osmo-response.</title>
        <authorList>
            <person name="Becker E.A."/>
            <person name="Seitzer P.M."/>
            <person name="Tritt A."/>
            <person name="Larsen D."/>
            <person name="Krusor M."/>
            <person name="Yao A.I."/>
            <person name="Wu D."/>
            <person name="Madern D."/>
            <person name="Eisen J.A."/>
            <person name="Darling A.E."/>
            <person name="Facciotti M.T."/>
        </authorList>
    </citation>
    <scope>NUCLEOTIDE SEQUENCE [LARGE SCALE GENOMIC DNA]</scope>
    <source>
        <strain evidence="16 17">DSM 5350</strain>
    </source>
</reference>
<dbReference type="GO" id="GO:0046854">
    <property type="term" value="P:phosphatidylinositol phosphate biosynthetic process"/>
    <property type="evidence" value="ECO:0007669"/>
    <property type="project" value="InterPro"/>
</dbReference>
<keyword evidence="13" id="KW-0067">ATP-binding</keyword>
<comment type="caution">
    <text evidence="16">The sequence shown here is derived from an EMBL/GenBank/DDBJ whole genome shotgun (WGS) entry which is preliminary data.</text>
</comment>
<dbReference type="GO" id="GO:0005524">
    <property type="term" value="F:ATP binding"/>
    <property type="evidence" value="ECO:0007669"/>
    <property type="project" value="UniProtKB-KW"/>
</dbReference>
<dbReference type="Gene3D" id="3.40.50.10330">
    <property type="entry name" value="Probable inorganic polyphosphate/atp-NAD kinase, domain 1"/>
    <property type="match status" value="1"/>
</dbReference>
<dbReference type="Pfam" id="PF01513">
    <property type="entry name" value="NAD_kinase"/>
    <property type="match status" value="1"/>
</dbReference>
<dbReference type="SUPFAM" id="SSF56655">
    <property type="entry name" value="Carbohydrate phosphatase"/>
    <property type="match status" value="1"/>
</dbReference>
<evidence type="ECO:0000256" key="2">
    <source>
        <dbReference type="ARBA" id="ARBA00001273"/>
    </source>
</evidence>
<dbReference type="PROSITE" id="PS00630">
    <property type="entry name" value="IMP_2"/>
    <property type="match status" value="1"/>
</dbReference>
<comment type="catalytic activity">
    <reaction evidence="1">
        <text>a myo-inositol phosphate + H2O = myo-inositol + phosphate</text>
        <dbReference type="Rhea" id="RHEA:24056"/>
        <dbReference type="ChEBI" id="CHEBI:15377"/>
        <dbReference type="ChEBI" id="CHEBI:17268"/>
        <dbReference type="ChEBI" id="CHEBI:43474"/>
        <dbReference type="ChEBI" id="CHEBI:84139"/>
        <dbReference type="EC" id="3.1.3.25"/>
    </reaction>
</comment>
<keyword evidence="11" id="KW-0119">Carbohydrate metabolism</keyword>
<dbReference type="InterPro" id="IPR002504">
    <property type="entry name" value="NADK"/>
</dbReference>
<feature type="binding site" evidence="14">
    <location>
        <position position="496"/>
    </location>
    <ligand>
        <name>Mg(2+)</name>
        <dbReference type="ChEBI" id="CHEBI:18420"/>
        <label>1</label>
        <note>catalytic</note>
    </ligand>
</feature>
<comment type="caution">
    <text evidence="13">Lacks conserved residue(s) required for the propagation of feature annotation.</text>
</comment>
<dbReference type="Gene3D" id="3.40.190.80">
    <property type="match status" value="1"/>
</dbReference>
<keyword evidence="13" id="KW-0963">Cytoplasm</keyword>
<keyword evidence="9 13" id="KW-0521">NADP</keyword>
<dbReference type="GO" id="GO:0046872">
    <property type="term" value="F:metal ion binding"/>
    <property type="evidence" value="ECO:0007669"/>
    <property type="project" value="UniProtKB-UniRule"/>
</dbReference>
<evidence type="ECO:0000256" key="15">
    <source>
        <dbReference type="SAM" id="MobiDB-lite"/>
    </source>
</evidence>
<proteinExistence type="inferred from homology"/>
<dbReference type="PATRIC" id="fig|1227455.4.peg.2931"/>
<evidence type="ECO:0000256" key="1">
    <source>
        <dbReference type="ARBA" id="ARBA00001033"/>
    </source>
</evidence>
<evidence type="ECO:0000256" key="10">
    <source>
        <dbReference type="ARBA" id="ARBA00023027"/>
    </source>
</evidence>
<dbReference type="EC" id="2.7.1.23" evidence="13"/>
<keyword evidence="4 13" id="KW-0808">Transferase</keyword>
<keyword evidence="17" id="KW-1185">Reference proteome</keyword>
<dbReference type="STRING" id="1227455.C449_14422"/>
<accession>M0MBQ5</accession>
<comment type="cofactor">
    <cofactor evidence="13">
        <name>a divalent metal cation</name>
        <dbReference type="ChEBI" id="CHEBI:60240"/>
    </cofactor>
</comment>
<evidence type="ECO:0000256" key="4">
    <source>
        <dbReference type="ARBA" id="ARBA00022679"/>
    </source>
</evidence>
<feature type="region of interest" description="Disordered" evidence="15">
    <location>
        <begin position="1"/>
        <end position="20"/>
    </location>
</feature>
<feature type="binding site" evidence="14">
    <location>
        <position position="613"/>
    </location>
    <ligand>
        <name>Mg(2+)</name>
        <dbReference type="ChEBI" id="CHEBI:18420"/>
        <label>1</label>
        <note>catalytic</note>
    </ligand>
</feature>
<feature type="compositionally biased region" description="Low complexity" evidence="15">
    <location>
        <begin position="1"/>
        <end position="12"/>
    </location>
</feature>
<keyword evidence="13" id="KW-0547">Nucleotide-binding</keyword>
<dbReference type="Proteomes" id="UP000011669">
    <property type="component" value="Unassembled WGS sequence"/>
</dbReference>
<feature type="binding site" evidence="14">
    <location>
        <position position="495"/>
    </location>
    <ligand>
        <name>Mg(2+)</name>
        <dbReference type="ChEBI" id="CHEBI:18420"/>
        <label>1</label>
        <note>catalytic</note>
    </ligand>
</feature>
<evidence type="ECO:0000256" key="9">
    <source>
        <dbReference type="ARBA" id="ARBA00022857"/>
    </source>
</evidence>
<comment type="catalytic activity">
    <reaction evidence="13">
        <text>NAD(+) + ATP = ADP + NADP(+) + H(+)</text>
        <dbReference type="Rhea" id="RHEA:18629"/>
        <dbReference type="ChEBI" id="CHEBI:15378"/>
        <dbReference type="ChEBI" id="CHEBI:30616"/>
        <dbReference type="ChEBI" id="CHEBI:57540"/>
        <dbReference type="ChEBI" id="CHEBI:58349"/>
        <dbReference type="ChEBI" id="CHEBI:456216"/>
        <dbReference type="EC" id="2.7.1.23"/>
    </reaction>
</comment>
<evidence type="ECO:0000256" key="11">
    <source>
        <dbReference type="ARBA" id="ARBA00023277"/>
    </source>
</evidence>
<evidence type="ECO:0000256" key="14">
    <source>
        <dbReference type="PIRSR" id="PIRSR600760-2"/>
    </source>
</evidence>
<dbReference type="GO" id="GO:0006741">
    <property type="term" value="P:NADP+ biosynthetic process"/>
    <property type="evidence" value="ECO:0007669"/>
    <property type="project" value="UniProtKB-UniRule"/>
</dbReference>
<dbReference type="PRINTS" id="PR00377">
    <property type="entry name" value="IMPHPHTASES"/>
</dbReference>
<dbReference type="GO" id="GO:0007165">
    <property type="term" value="P:signal transduction"/>
    <property type="evidence" value="ECO:0007669"/>
    <property type="project" value="TreeGrafter"/>
</dbReference>
<evidence type="ECO:0000256" key="5">
    <source>
        <dbReference type="ARBA" id="ARBA00022723"/>
    </source>
</evidence>